<keyword evidence="3" id="KW-1185">Reference proteome</keyword>
<organism evidence="2 3">
    <name type="scientific">Corynebacterium glucuronolyticum ATCC 51866</name>
    <dbReference type="NCBI Taxonomy" id="548478"/>
    <lineage>
        <taxon>Bacteria</taxon>
        <taxon>Bacillati</taxon>
        <taxon>Actinomycetota</taxon>
        <taxon>Actinomycetes</taxon>
        <taxon>Mycobacteriales</taxon>
        <taxon>Corynebacteriaceae</taxon>
        <taxon>Corynebacterium</taxon>
    </lineage>
</organism>
<evidence type="ECO:0000313" key="3">
    <source>
        <dbReference type="Proteomes" id="UP000006237"/>
    </source>
</evidence>
<dbReference type="Proteomes" id="UP000006237">
    <property type="component" value="Unassembled WGS sequence"/>
</dbReference>
<evidence type="ECO:0000313" key="2">
    <source>
        <dbReference type="EMBL" id="EEI62498.1"/>
    </source>
</evidence>
<sequence length="73" mass="8195">MRDESRQFALLVNSVTDYALYMLDPSGVIQTWNPGGQRIKGYQAADVVGTNFSRFYLPEEAQAGLPERNLRTA</sequence>
<gene>
    <name evidence="2" type="ORF">HMPREF0293_2015</name>
</gene>
<reference evidence="2 3" key="1">
    <citation type="submission" date="2009-01" db="EMBL/GenBank/DDBJ databases">
        <authorList>
            <person name="Qin X."/>
            <person name="Bachman B."/>
            <person name="Battles P."/>
            <person name="Bell A."/>
            <person name="Bess C."/>
            <person name="Bickham C."/>
            <person name="Chaboub L."/>
            <person name="Chen D."/>
            <person name="Coyle M."/>
            <person name="Deiros D.R."/>
            <person name="Dinh H."/>
            <person name="Forbes L."/>
            <person name="Fowler G."/>
            <person name="Francisco L."/>
            <person name="Fu Q."/>
            <person name="Gubbala S."/>
            <person name="Hale W."/>
            <person name="Han Y."/>
            <person name="Hemphill L."/>
            <person name="Highlander S.K."/>
            <person name="Hirani K."/>
            <person name="Hogues M."/>
            <person name="Jackson L."/>
            <person name="Jakkamsetti A."/>
            <person name="Javaid M."/>
            <person name="Jiang H."/>
            <person name="Korchina V."/>
            <person name="Kovar C."/>
            <person name="Lara F."/>
            <person name="Lee S."/>
            <person name="Mata R."/>
            <person name="Mathew T."/>
            <person name="Moen C."/>
            <person name="Morales K."/>
            <person name="Munidasa M."/>
            <person name="Nazareth L."/>
            <person name="Ngo R."/>
            <person name="Nguyen L."/>
            <person name="Okwuonu G."/>
            <person name="Ongeri F."/>
            <person name="Patil S."/>
            <person name="Petrosino J."/>
            <person name="Pham C."/>
            <person name="Pham P."/>
            <person name="Pu L.-L."/>
            <person name="Puazo M."/>
            <person name="Raj R."/>
            <person name="Reid J."/>
            <person name="Rouhana J."/>
            <person name="Saada N."/>
            <person name="Shang Y."/>
            <person name="Simmons D."/>
            <person name="Thornton R."/>
            <person name="Warren J."/>
            <person name="Weissenberger G."/>
            <person name="Zhang J."/>
            <person name="Zhang L."/>
            <person name="Zhou C."/>
            <person name="Zhu D."/>
            <person name="Muzny D."/>
            <person name="Worley K."/>
            <person name="Gibbs R."/>
        </authorList>
    </citation>
    <scope>NUCLEOTIDE SEQUENCE [LARGE SCALE GENOMIC DNA]</scope>
    <source>
        <strain evidence="2 3">ATCC 51866</strain>
    </source>
</reference>
<name>A0ABM9XMY2_9CORY</name>
<evidence type="ECO:0000259" key="1">
    <source>
        <dbReference type="PROSITE" id="PS50112"/>
    </source>
</evidence>
<comment type="caution">
    <text evidence="2">The sequence shown here is derived from an EMBL/GenBank/DDBJ whole genome shotgun (WGS) entry which is preliminary data.</text>
</comment>
<feature type="domain" description="PAS" evidence="1">
    <location>
        <begin position="4"/>
        <end position="73"/>
    </location>
</feature>
<dbReference type="EMBL" id="ACHF01000097">
    <property type="protein sequence ID" value="EEI62498.1"/>
    <property type="molecule type" value="Genomic_DNA"/>
</dbReference>
<dbReference type="InterPro" id="IPR035965">
    <property type="entry name" value="PAS-like_dom_sf"/>
</dbReference>
<dbReference type="InterPro" id="IPR013767">
    <property type="entry name" value="PAS_fold"/>
</dbReference>
<dbReference type="CDD" id="cd00130">
    <property type="entry name" value="PAS"/>
    <property type="match status" value="1"/>
</dbReference>
<dbReference type="InterPro" id="IPR000014">
    <property type="entry name" value="PAS"/>
</dbReference>
<dbReference type="NCBIfam" id="TIGR00229">
    <property type="entry name" value="sensory_box"/>
    <property type="match status" value="1"/>
</dbReference>
<accession>A0ABM9XMY2</accession>
<proteinExistence type="predicted"/>
<protein>
    <recommendedName>
        <fullName evidence="1">PAS domain-containing protein</fullName>
    </recommendedName>
</protein>
<dbReference type="Pfam" id="PF00989">
    <property type="entry name" value="PAS"/>
    <property type="match status" value="1"/>
</dbReference>
<dbReference type="SUPFAM" id="SSF55785">
    <property type="entry name" value="PYP-like sensor domain (PAS domain)"/>
    <property type="match status" value="1"/>
</dbReference>
<dbReference type="PROSITE" id="PS50112">
    <property type="entry name" value="PAS"/>
    <property type="match status" value="1"/>
</dbReference>
<feature type="non-terminal residue" evidence="2">
    <location>
        <position position="73"/>
    </location>
</feature>
<dbReference type="RefSeq" id="WP_005396548.1">
    <property type="nucleotide sequence ID" value="NZ_GG667090.1"/>
</dbReference>
<dbReference type="Gene3D" id="3.30.450.20">
    <property type="entry name" value="PAS domain"/>
    <property type="match status" value="1"/>
</dbReference>